<keyword evidence="4" id="KW-1185">Reference proteome</keyword>
<dbReference type="InterPro" id="IPR036165">
    <property type="entry name" value="YefM-like_sf"/>
</dbReference>
<accession>A0A0B5ARY5</accession>
<dbReference type="HOGENOM" id="CLU_1903880_0_0_9"/>
<geneLocation type="plasmid" evidence="4"/>
<organism evidence="3 4">
    <name type="scientific">Jeotgalibacillus malaysiensis</name>
    <dbReference type="NCBI Taxonomy" id="1508404"/>
    <lineage>
        <taxon>Bacteria</taxon>
        <taxon>Bacillati</taxon>
        <taxon>Bacillota</taxon>
        <taxon>Bacilli</taxon>
        <taxon>Bacillales</taxon>
        <taxon>Caryophanaceae</taxon>
        <taxon>Jeotgalibacillus</taxon>
    </lineage>
</organism>
<proteinExistence type="inferred from homology"/>
<protein>
    <recommendedName>
        <fullName evidence="2">Antitoxin</fullName>
    </recommendedName>
</protein>
<dbReference type="Pfam" id="PF02604">
    <property type="entry name" value="PhdYeFM_antitox"/>
    <property type="match status" value="1"/>
</dbReference>
<keyword evidence="3" id="KW-0614">Plasmid</keyword>
<sequence length="133" mass="15135">MQFPKLKDVMISLSEFKKELSSLIEKQVTKIVVKNNEPVAVLMSYDDYENLLDGRKSPGEVFSLTNGVKVKVLVEEENGNLVTRTYIQMKSSDEFKLHFTHSMSNPSVEQTLTTEELVASYGFNKEEESQHGK</sequence>
<dbReference type="EMBL" id="CP009417">
    <property type="protein sequence ID" value="AJD93030.1"/>
    <property type="molecule type" value="Genomic_DNA"/>
</dbReference>
<dbReference type="InterPro" id="IPR006442">
    <property type="entry name" value="Antitoxin_Phd/YefM"/>
</dbReference>
<evidence type="ECO:0000313" key="4">
    <source>
        <dbReference type="Proteomes" id="UP000031449"/>
    </source>
</evidence>
<comment type="function">
    <text evidence="2">Antitoxin component of a type II toxin-antitoxin (TA) system.</text>
</comment>
<comment type="similarity">
    <text evidence="1 2">Belongs to the phD/YefM antitoxin family.</text>
</comment>
<dbReference type="AlphaFoldDB" id="A0A0B5ARY5"/>
<reference evidence="3 4" key="1">
    <citation type="submission" date="2014-08" db="EMBL/GenBank/DDBJ databases">
        <title>Complete genome of a marine bacteria Jeotgalibacillus malaysiensis.</title>
        <authorList>
            <person name="Yaakop A.S."/>
            <person name="Chan K.-G."/>
            <person name="Goh K.M."/>
        </authorList>
    </citation>
    <scope>NUCLEOTIDE SEQUENCE [LARGE SCALE GENOMIC DNA]</scope>
    <source>
        <strain evidence="3 4">D5</strain>
        <plasmid evidence="4">Plasmid</plasmid>
    </source>
</reference>
<name>A0A0B5ARY5_9BACL</name>
<dbReference type="Gene3D" id="3.40.1620.10">
    <property type="entry name" value="YefM-like domain"/>
    <property type="match status" value="1"/>
</dbReference>
<evidence type="ECO:0000256" key="2">
    <source>
        <dbReference type="RuleBase" id="RU362080"/>
    </source>
</evidence>
<evidence type="ECO:0000313" key="3">
    <source>
        <dbReference type="EMBL" id="AJD93030.1"/>
    </source>
</evidence>
<dbReference type="Proteomes" id="UP000031449">
    <property type="component" value="Plasmid unnamed"/>
</dbReference>
<dbReference type="BioCyc" id="JESP1508404:G14D9-12996-MONOMER"/>
<gene>
    <name evidence="3" type="ORF">JMA_37120</name>
</gene>
<dbReference type="SUPFAM" id="SSF143120">
    <property type="entry name" value="YefM-like"/>
    <property type="match status" value="1"/>
</dbReference>
<dbReference type="NCBIfam" id="TIGR01552">
    <property type="entry name" value="phd_fam"/>
    <property type="match status" value="1"/>
</dbReference>
<dbReference type="KEGG" id="jeo:JMA_37120"/>
<evidence type="ECO:0000256" key="1">
    <source>
        <dbReference type="ARBA" id="ARBA00009981"/>
    </source>
</evidence>